<evidence type="ECO:0000313" key="2">
    <source>
        <dbReference type="EMBL" id="WAQ98432.1"/>
    </source>
</evidence>
<keyword evidence="1" id="KW-0812">Transmembrane</keyword>
<organism evidence="2 3">
    <name type="scientific">Mya arenaria</name>
    <name type="common">Soft-shell clam</name>
    <dbReference type="NCBI Taxonomy" id="6604"/>
    <lineage>
        <taxon>Eukaryota</taxon>
        <taxon>Metazoa</taxon>
        <taxon>Spiralia</taxon>
        <taxon>Lophotrochozoa</taxon>
        <taxon>Mollusca</taxon>
        <taxon>Bivalvia</taxon>
        <taxon>Autobranchia</taxon>
        <taxon>Heteroconchia</taxon>
        <taxon>Euheterodonta</taxon>
        <taxon>Imparidentia</taxon>
        <taxon>Neoheterodontei</taxon>
        <taxon>Myida</taxon>
        <taxon>Myoidea</taxon>
        <taxon>Myidae</taxon>
        <taxon>Mya</taxon>
    </lineage>
</organism>
<reference evidence="2" key="1">
    <citation type="submission" date="2022-11" db="EMBL/GenBank/DDBJ databases">
        <title>Centuries of genome instability and evolution in soft-shell clam transmissible cancer (bioRxiv).</title>
        <authorList>
            <person name="Hart S.F.M."/>
            <person name="Yonemitsu M.A."/>
            <person name="Giersch R.M."/>
            <person name="Beal B.F."/>
            <person name="Arriagada G."/>
            <person name="Davis B.W."/>
            <person name="Ostrander E.A."/>
            <person name="Goff S.P."/>
            <person name="Metzger M.J."/>
        </authorList>
    </citation>
    <scope>NUCLEOTIDE SEQUENCE</scope>
    <source>
        <strain evidence="2">MELC-2E11</strain>
        <tissue evidence="2">Siphon/mantle</tissue>
    </source>
</reference>
<keyword evidence="1" id="KW-0472">Membrane</keyword>
<name>A0ABY7DNY5_MYAAR</name>
<gene>
    <name evidence="2" type="ORF">MAR_022805</name>
</gene>
<evidence type="ECO:0000256" key="1">
    <source>
        <dbReference type="SAM" id="Phobius"/>
    </source>
</evidence>
<dbReference type="EMBL" id="CP111014">
    <property type="protein sequence ID" value="WAQ98432.1"/>
    <property type="molecule type" value="Genomic_DNA"/>
</dbReference>
<accession>A0ABY7DNY5</accession>
<protein>
    <recommendedName>
        <fullName evidence="4">CUB domain-containing protein</fullName>
    </recommendedName>
</protein>
<keyword evidence="1" id="KW-1133">Transmembrane helix</keyword>
<sequence length="130" mass="13814">MCPTRTNAEDPRFNFTSTDNAVIIKLFSDDSVQKHGFLLKYVENLSETTTTTTTQTTTTAMRTTTTNIDTSSTTTPTTGATSTCELDIAVVAGSAAAGAALGVGVVGAIWAIQHQWLRNVKRVQPFAAGR</sequence>
<feature type="transmembrane region" description="Helical" evidence="1">
    <location>
        <begin position="88"/>
        <end position="112"/>
    </location>
</feature>
<keyword evidence="3" id="KW-1185">Reference proteome</keyword>
<proteinExistence type="predicted"/>
<evidence type="ECO:0008006" key="4">
    <source>
        <dbReference type="Google" id="ProtNLM"/>
    </source>
</evidence>
<dbReference type="Proteomes" id="UP001164746">
    <property type="component" value="Chromosome 3"/>
</dbReference>
<evidence type="ECO:0000313" key="3">
    <source>
        <dbReference type="Proteomes" id="UP001164746"/>
    </source>
</evidence>